<gene>
    <name evidence="2" type="ORF">NF867_00390</name>
</gene>
<evidence type="ECO:0000313" key="2">
    <source>
        <dbReference type="EMBL" id="MCO4291318.1"/>
    </source>
</evidence>
<keyword evidence="1" id="KW-0812">Transmembrane</keyword>
<evidence type="ECO:0000256" key="1">
    <source>
        <dbReference type="SAM" id="Phobius"/>
    </source>
</evidence>
<protein>
    <submittedName>
        <fullName evidence="2">Uncharacterized protein</fullName>
    </submittedName>
</protein>
<feature type="transmembrane region" description="Helical" evidence="1">
    <location>
        <begin position="159"/>
        <end position="177"/>
    </location>
</feature>
<feature type="transmembrane region" description="Helical" evidence="1">
    <location>
        <begin position="189"/>
        <end position="215"/>
    </location>
</feature>
<evidence type="ECO:0000313" key="3">
    <source>
        <dbReference type="Proteomes" id="UP001155182"/>
    </source>
</evidence>
<organism evidence="2 3">
    <name type="scientific">Solitalea agri</name>
    <dbReference type="NCBI Taxonomy" id="2953739"/>
    <lineage>
        <taxon>Bacteria</taxon>
        <taxon>Pseudomonadati</taxon>
        <taxon>Bacteroidota</taxon>
        <taxon>Sphingobacteriia</taxon>
        <taxon>Sphingobacteriales</taxon>
        <taxon>Sphingobacteriaceae</taxon>
        <taxon>Solitalea</taxon>
    </lineage>
</organism>
<dbReference type="Proteomes" id="UP001155182">
    <property type="component" value="Unassembled WGS sequence"/>
</dbReference>
<keyword evidence="3" id="KW-1185">Reference proteome</keyword>
<comment type="caution">
    <text evidence="2">The sequence shown here is derived from an EMBL/GenBank/DDBJ whole genome shotgun (WGS) entry which is preliminary data.</text>
</comment>
<keyword evidence="1" id="KW-0472">Membrane</keyword>
<proteinExistence type="predicted"/>
<accession>A0A9X2F3Z6</accession>
<keyword evidence="1" id="KW-1133">Transmembrane helix</keyword>
<dbReference type="EMBL" id="JAMWYS010000003">
    <property type="protein sequence ID" value="MCO4291318.1"/>
    <property type="molecule type" value="Genomic_DNA"/>
</dbReference>
<dbReference type="AlphaFoldDB" id="A0A9X2F3Z6"/>
<dbReference type="RefSeq" id="WP_252585481.1">
    <property type="nucleotide sequence ID" value="NZ_JAMWYS010000003.1"/>
</dbReference>
<name>A0A9X2F3Z6_9SPHI</name>
<sequence>MNEVLEGSGSSGGGLSNSLLMRMAKLRKLGAGVDFGNGETRSFLDLGEKLIHEKAIAEFESNKRANDYILKTEQYDTNGELLYTTFNLVTDNAYEGVDINGLVNFTNALLGTTGLIASGVQIATYNEIGQTFRRTLNLADAYAAKKIFDGSFGKFSQKLGWAGVVVSGAALASKALTGQEIKTRDLVDFGVGVFFSAVTIVNPVFMVGVGIYAVADMSGALDGLKNEYLNQTIYN</sequence>
<reference evidence="2" key="1">
    <citation type="submission" date="2022-06" db="EMBL/GenBank/DDBJ databases">
        <title>Solitalea sp. MAHUQ-68 isolated from rhizospheric soil.</title>
        <authorList>
            <person name="Huq M.A."/>
        </authorList>
    </citation>
    <scope>NUCLEOTIDE SEQUENCE</scope>
    <source>
        <strain evidence="2">MAHUQ-68</strain>
    </source>
</reference>